<reference evidence="3" key="1">
    <citation type="journal article" date="2019" name="Int. J. Syst. Evol. Microbiol.">
        <title>The Global Catalogue of Microorganisms (GCM) 10K type strain sequencing project: providing services to taxonomists for standard genome sequencing and annotation.</title>
        <authorList>
            <consortium name="The Broad Institute Genomics Platform"/>
            <consortium name="The Broad Institute Genome Sequencing Center for Infectious Disease"/>
            <person name="Wu L."/>
            <person name="Ma J."/>
        </authorList>
    </citation>
    <scope>NUCLEOTIDE SEQUENCE [LARGE SCALE GENOMIC DNA]</scope>
    <source>
        <strain evidence="3">CGMCC 1.10363</strain>
    </source>
</reference>
<dbReference type="EMBL" id="JBHSCN010000006">
    <property type="protein sequence ID" value="MFC4244448.1"/>
    <property type="molecule type" value="Genomic_DNA"/>
</dbReference>
<dbReference type="Proteomes" id="UP001595900">
    <property type="component" value="Unassembled WGS sequence"/>
</dbReference>
<protein>
    <submittedName>
        <fullName evidence="2">Uncharacterized protein</fullName>
    </submittedName>
</protein>
<evidence type="ECO:0000313" key="2">
    <source>
        <dbReference type="EMBL" id="MFC4244448.1"/>
    </source>
</evidence>
<evidence type="ECO:0000313" key="3">
    <source>
        <dbReference type="Proteomes" id="UP001595900"/>
    </source>
</evidence>
<keyword evidence="3" id="KW-1185">Reference proteome</keyword>
<feature type="region of interest" description="Disordered" evidence="1">
    <location>
        <begin position="146"/>
        <end position="227"/>
    </location>
</feature>
<feature type="compositionally biased region" description="Low complexity" evidence="1">
    <location>
        <begin position="178"/>
        <end position="215"/>
    </location>
</feature>
<feature type="region of interest" description="Disordered" evidence="1">
    <location>
        <begin position="1"/>
        <end position="37"/>
    </location>
</feature>
<accession>A0ABV8QAT9</accession>
<name>A0ABV8QAT9_9MICO</name>
<sequence length="289" mass="30034">MDKSDNDNGVSRSGDAGTGDDDSDPDVTAISRKLDDTGDTLGAIQALEQLIIERTGAIPIITAVPVPEPGPTPTRAPEPEPATTTVVEAESVAPAEVAEPAQVAEPANVEVDAADIDWSLPEPTAFDDEPGFSAWVDPEQIAAAYDSEPKPSYSDVSTQVFAVFSADRSEPEPPPEPTSTSTSTSTPESEAPTVTPAPEPESTAGLAAEAAAAPEAVREPSTSAQESVTISMQLGSLDVTPQLEPEDSDDDVVDDLAGAALAGLTPMASAPEALSSPPRRRRFWFFGRR</sequence>
<feature type="region of interest" description="Disordered" evidence="1">
    <location>
        <begin position="64"/>
        <end position="83"/>
    </location>
</feature>
<comment type="caution">
    <text evidence="2">The sequence shown here is derived from an EMBL/GenBank/DDBJ whole genome shotgun (WGS) entry which is preliminary data.</text>
</comment>
<organism evidence="2 3">
    <name type="scientific">Gryllotalpicola reticulitermitis</name>
    <dbReference type="NCBI Taxonomy" id="1184153"/>
    <lineage>
        <taxon>Bacteria</taxon>
        <taxon>Bacillati</taxon>
        <taxon>Actinomycetota</taxon>
        <taxon>Actinomycetes</taxon>
        <taxon>Micrococcales</taxon>
        <taxon>Microbacteriaceae</taxon>
        <taxon>Gryllotalpicola</taxon>
    </lineage>
</organism>
<dbReference type="RefSeq" id="WP_390229990.1">
    <property type="nucleotide sequence ID" value="NZ_JBHSCN010000006.1"/>
</dbReference>
<gene>
    <name evidence="2" type="ORF">ACFOYW_13810</name>
</gene>
<proteinExistence type="predicted"/>
<feature type="compositionally biased region" description="Pro residues" evidence="1">
    <location>
        <begin position="66"/>
        <end position="80"/>
    </location>
</feature>
<evidence type="ECO:0000256" key="1">
    <source>
        <dbReference type="SAM" id="MobiDB-lite"/>
    </source>
</evidence>